<dbReference type="InterPro" id="IPR054502">
    <property type="entry name" value="bHLH-TF_ACT-like_plant"/>
</dbReference>
<accession>A0ABD1P2W1</accession>
<dbReference type="GO" id="GO:0080090">
    <property type="term" value="P:regulation of primary metabolic process"/>
    <property type="evidence" value="ECO:0007669"/>
    <property type="project" value="UniProtKB-ARBA"/>
</dbReference>
<evidence type="ECO:0000256" key="1">
    <source>
        <dbReference type="ARBA" id="ARBA00004123"/>
    </source>
</evidence>
<evidence type="ECO:0000256" key="4">
    <source>
        <dbReference type="ARBA" id="ARBA00023242"/>
    </source>
</evidence>
<dbReference type="EMBL" id="JBFOLJ010000053">
    <property type="protein sequence ID" value="KAL2456742.1"/>
    <property type="molecule type" value="Genomic_DNA"/>
</dbReference>
<dbReference type="Gene3D" id="4.10.280.10">
    <property type="entry name" value="Helix-loop-helix DNA-binding domain"/>
    <property type="match status" value="1"/>
</dbReference>
<evidence type="ECO:0000256" key="3">
    <source>
        <dbReference type="ARBA" id="ARBA00023163"/>
    </source>
</evidence>
<evidence type="ECO:0000256" key="2">
    <source>
        <dbReference type="ARBA" id="ARBA00023015"/>
    </source>
</evidence>
<dbReference type="GO" id="GO:0005634">
    <property type="term" value="C:nucleus"/>
    <property type="evidence" value="ECO:0007669"/>
    <property type="project" value="UniProtKB-SubCell"/>
</dbReference>
<keyword evidence="3" id="KW-0804">Transcription</keyword>
<evidence type="ECO:0000259" key="6">
    <source>
        <dbReference type="PROSITE" id="PS50888"/>
    </source>
</evidence>
<feature type="region of interest" description="Disordered" evidence="5">
    <location>
        <begin position="269"/>
        <end position="297"/>
    </location>
</feature>
<feature type="domain" description="BHLH" evidence="6">
    <location>
        <begin position="47"/>
        <end position="96"/>
    </location>
</feature>
<keyword evidence="8" id="KW-0238">DNA-binding</keyword>
<dbReference type="InterPro" id="IPR036638">
    <property type="entry name" value="HLH_DNA-bd_sf"/>
</dbReference>
<dbReference type="GO" id="GO:0003677">
    <property type="term" value="F:DNA binding"/>
    <property type="evidence" value="ECO:0007669"/>
    <property type="project" value="UniProtKB-KW"/>
</dbReference>
<comment type="caution">
    <text evidence="8">The sequence shown here is derived from an EMBL/GenBank/DDBJ whole genome shotgun (WGS) entry which is preliminary data.</text>
</comment>
<evidence type="ECO:0000256" key="5">
    <source>
        <dbReference type="SAM" id="MobiDB-lite"/>
    </source>
</evidence>
<dbReference type="Pfam" id="PF00010">
    <property type="entry name" value="HLH"/>
    <property type="match status" value="1"/>
</dbReference>
<reference evidence="9" key="2">
    <citation type="submission" date="2024-07" db="EMBL/GenBank/DDBJ databases">
        <title>Two chromosome-level genome assemblies of Korean endemic species Abeliophyllum distichum and Forsythia ovata (Oleaceae).</title>
        <authorList>
            <person name="Jang H."/>
        </authorList>
    </citation>
    <scope>NUCLEOTIDE SEQUENCE [LARGE SCALE GENOMIC DNA]</scope>
</reference>
<evidence type="ECO:0000313" key="9">
    <source>
        <dbReference type="Proteomes" id="UP001604277"/>
    </source>
</evidence>
<dbReference type="InterPro" id="IPR051358">
    <property type="entry name" value="TF_AMS/ICE1/BHLH6-like"/>
</dbReference>
<organism evidence="8 9">
    <name type="scientific">Forsythia ovata</name>
    <dbReference type="NCBI Taxonomy" id="205694"/>
    <lineage>
        <taxon>Eukaryota</taxon>
        <taxon>Viridiplantae</taxon>
        <taxon>Streptophyta</taxon>
        <taxon>Embryophyta</taxon>
        <taxon>Tracheophyta</taxon>
        <taxon>Spermatophyta</taxon>
        <taxon>Magnoliopsida</taxon>
        <taxon>eudicotyledons</taxon>
        <taxon>Gunneridae</taxon>
        <taxon>Pentapetalae</taxon>
        <taxon>asterids</taxon>
        <taxon>lamiids</taxon>
        <taxon>Lamiales</taxon>
        <taxon>Oleaceae</taxon>
        <taxon>Forsythieae</taxon>
        <taxon>Forsythia</taxon>
    </lineage>
</organism>
<reference evidence="8" key="1">
    <citation type="submission" date="2024-07" db="EMBL/GenBank/DDBJ databases">
        <title>Two chromosome-level genome assemblies of Korean endemic species Abeliophyllum distichum and Forsythia ovata (Oleaceae).</title>
        <authorList>
            <person name="Mun J.H."/>
        </authorList>
    </citation>
    <scope>NUCLEOTIDE SEQUENCE</scope>
    <source>
        <strain evidence="8">KNKB202402200001</strain>
        <tissue evidence="8">Leaf</tissue>
    </source>
</reference>
<dbReference type="Proteomes" id="UP001604277">
    <property type="component" value="Unassembled WGS sequence"/>
</dbReference>
<keyword evidence="4" id="KW-0539">Nucleus</keyword>
<dbReference type="PANTHER" id="PTHR31945:SF26">
    <property type="entry name" value="TRANSCRIPTION FACTOR BHLH35"/>
    <property type="match status" value="1"/>
</dbReference>
<dbReference type="AlphaFoldDB" id="A0ABD1P2W1"/>
<evidence type="ECO:0000313" key="8">
    <source>
        <dbReference type="EMBL" id="KAL2458217.1"/>
    </source>
</evidence>
<dbReference type="EMBL" id="JBFOLJ010000031">
    <property type="protein sequence ID" value="KAL2458217.1"/>
    <property type="molecule type" value="Genomic_DNA"/>
</dbReference>
<evidence type="ECO:0000313" key="7">
    <source>
        <dbReference type="EMBL" id="KAL2456742.1"/>
    </source>
</evidence>
<comment type="subcellular location">
    <subcellularLocation>
        <location evidence="1">Nucleus</location>
    </subcellularLocation>
</comment>
<proteinExistence type="predicted"/>
<protein>
    <submittedName>
        <fullName evidence="8">Basic helix-loop-helix (BHLH) DNA-binding superfamily protein</fullName>
    </submittedName>
</protein>
<dbReference type="SMART" id="SM00353">
    <property type="entry name" value="HLH"/>
    <property type="match status" value="1"/>
</dbReference>
<keyword evidence="2" id="KW-0805">Transcription regulation</keyword>
<name>A0ABD1P2W1_9LAMI</name>
<dbReference type="PANTHER" id="PTHR31945">
    <property type="entry name" value="TRANSCRIPTION FACTOR SCREAM2-RELATED"/>
    <property type="match status" value="1"/>
</dbReference>
<gene>
    <name evidence="8" type="ORF">Fot_55880</name>
    <name evidence="7" type="ORF">Fot_56676</name>
</gene>
<dbReference type="PROSITE" id="PS50888">
    <property type="entry name" value="BHLH"/>
    <property type="match status" value="1"/>
</dbReference>
<sequence length="297" mass="33763">MESINVECPKYWESMFLQAEELDCNYLDIAFSAYDDSSSRAEKQSSMTTKNNIVSERNRRRKLTDKLHALRAVVPKITKLDKESTLRDAIEYIQKLHEEERKIQAEISDLESAGRSSKCTNFQFDQEATIKPIRIRTQEHFHDFQGSSSSRTEVIKLSVSSMGETVIISLTCSKRTDTMVKLNEMFESLNLKIITANITAFSDSILKTIFVQADEKEKDLLKIKIERAIAALNGVIERISFLYEGLMSDVLFHNHLKLQALKAKEAQKKAQSADDEAGKLLDEREGEEIGKKGDSQA</sequence>
<dbReference type="InterPro" id="IPR011598">
    <property type="entry name" value="bHLH_dom"/>
</dbReference>
<keyword evidence="9" id="KW-1185">Reference proteome</keyword>
<dbReference type="SUPFAM" id="SSF47459">
    <property type="entry name" value="HLH, helix-loop-helix DNA-binding domain"/>
    <property type="match status" value="1"/>
</dbReference>
<dbReference type="Pfam" id="PF22754">
    <property type="entry name" value="bHLH-TF_ACT-like_plant"/>
    <property type="match status" value="1"/>
</dbReference>